<feature type="transmembrane region" description="Helical" evidence="19">
    <location>
        <begin position="289"/>
        <end position="308"/>
    </location>
</feature>
<proteinExistence type="inferred from homology"/>
<dbReference type="PIRSF" id="PIRSF038885">
    <property type="entry name" value="COB"/>
    <property type="match status" value="1"/>
</dbReference>
<evidence type="ECO:0000256" key="14">
    <source>
        <dbReference type="ARBA" id="ARBA00023128"/>
    </source>
</evidence>
<dbReference type="SUPFAM" id="SSF81342">
    <property type="entry name" value="Transmembrane di-heme cytochromes"/>
    <property type="match status" value="1"/>
</dbReference>
<dbReference type="InterPro" id="IPR005797">
    <property type="entry name" value="Cyt_b/b6_N"/>
</dbReference>
<dbReference type="InterPro" id="IPR036150">
    <property type="entry name" value="Cyt_b/b6_C_sf"/>
</dbReference>
<dbReference type="PROSITE" id="PS51002">
    <property type="entry name" value="CYTB_NTER"/>
    <property type="match status" value="1"/>
</dbReference>
<accession>H6VFW8</accession>
<dbReference type="GO" id="GO:0006122">
    <property type="term" value="P:mitochondrial electron transport, ubiquinol to cytochrome c"/>
    <property type="evidence" value="ECO:0007669"/>
    <property type="project" value="TreeGrafter"/>
</dbReference>
<evidence type="ECO:0000256" key="2">
    <source>
        <dbReference type="ARBA" id="ARBA00004448"/>
    </source>
</evidence>
<evidence type="ECO:0000256" key="15">
    <source>
        <dbReference type="ARBA" id="ARBA00023136"/>
    </source>
</evidence>
<evidence type="ECO:0000256" key="19">
    <source>
        <dbReference type="RuleBase" id="RU362117"/>
    </source>
</evidence>
<keyword evidence="5 18" id="KW-0349">Heme</keyword>
<feature type="transmembrane region" description="Helical" evidence="19">
    <location>
        <begin position="31"/>
        <end position="52"/>
    </location>
</feature>
<dbReference type="Pfam" id="PF00032">
    <property type="entry name" value="Cytochrom_B_C"/>
    <property type="match status" value="1"/>
</dbReference>
<feature type="transmembrane region" description="Helical" evidence="19">
    <location>
        <begin position="88"/>
        <end position="108"/>
    </location>
</feature>
<evidence type="ECO:0000259" key="20">
    <source>
        <dbReference type="PROSITE" id="PS51002"/>
    </source>
</evidence>
<dbReference type="GO" id="GO:0045275">
    <property type="term" value="C:respiratory chain complex III"/>
    <property type="evidence" value="ECO:0007669"/>
    <property type="project" value="InterPro"/>
</dbReference>
<dbReference type="PANTHER" id="PTHR19271:SF16">
    <property type="entry name" value="CYTOCHROME B"/>
    <property type="match status" value="1"/>
</dbReference>
<evidence type="ECO:0000256" key="8">
    <source>
        <dbReference type="ARBA" id="ARBA00022723"/>
    </source>
</evidence>
<comment type="cofactor">
    <cofactor evidence="19">
        <name>heme b</name>
        <dbReference type="ChEBI" id="CHEBI:60344"/>
    </cofactor>
    <text evidence="19">Binds 2 heme groups non-covalently.</text>
</comment>
<dbReference type="FunFam" id="1.20.810.10:FF:000002">
    <property type="entry name" value="Cytochrome b"/>
    <property type="match status" value="1"/>
</dbReference>
<evidence type="ECO:0000256" key="11">
    <source>
        <dbReference type="ARBA" id="ARBA00022989"/>
    </source>
</evidence>
<feature type="transmembrane region" description="Helical" evidence="19">
    <location>
        <begin position="347"/>
        <end position="373"/>
    </location>
</feature>
<comment type="similarity">
    <text evidence="16 19">Belongs to the cytochrome b family.</text>
</comment>
<comment type="function">
    <text evidence="1 19">Component of the ubiquinol-cytochrome c reductase complex (complex III or cytochrome b-c1 complex) that is part of the mitochondrial respiratory chain. The b-c1 complex mediates electron transfer from ubiquinol to cytochrome c. Contributes to the generation of a proton gradient across the mitochondrial membrane that is then used for ATP synthesis.</text>
</comment>
<feature type="binding site" evidence="17">
    <location>
        <position position="202"/>
    </location>
    <ligand>
        <name>a ubiquinone</name>
        <dbReference type="ChEBI" id="CHEBI:16389"/>
    </ligand>
</feature>
<feature type="transmembrane region" description="Helical" evidence="19">
    <location>
        <begin position="141"/>
        <end position="159"/>
    </location>
</feature>
<feature type="binding site" description="axial binding residue" evidence="18">
    <location>
        <position position="98"/>
    </location>
    <ligand>
        <name>heme b</name>
        <dbReference type="ChEBI" id="CHEBI:60344"/>
        <label>b566</label>
    </ligand>
    <ligandPart>
        <name>Fe</name>
        <dbReference type="ChEBI" id="CHEBI:18248"/>
    </ligandPart>
</feature>
<name>H6VFW8_9PASS</name>
<reference evidence="22" key="1">
    <citation type="journal article" date="2012" name="Syst. Biol.">
        <title>Phylogeny and biogeography of the core babblers (aves: timaliidae).</title>
        <authorList>
            <person name="Moyle R.G."/>
            <person name="Andersen M.J."/>
            <person name="Oliveros C.H."/>
            <person name="Steinheimer F."/>
            <person name="Reddy S."/>
        </authorList>
    </citation>
    <scope>NUCLEOTIDE SEQUENCE</scope>
</reference>
<evidence type="ECO:0000256" key="7">
    <source>
        <dbReference type="ARBA" id="ARBA00022692"/>
    </source>
</evidence>
<dbReference type="InterPro" id="IPR016174">
    <property type="entry name" value="Di-haem_cyt_TM"/>
</dbReference>
<dbReference type="InterPro" id="IPR027387">
    <property type="entry name" value="Cytb/b6-like_sf"/>
</dbReference>
<dbReference type="SUPFAM" id="SSF81648">
    <property type="entry name" value="a domain/subunit of cytochrome bc1 complex (Ubiquinol-cytochrome c reductase)"/>
    <property type="match status" value="1"/>
</dbReference>
<feature type="binding site" description="axial binding residue" evidence="18">
    <location>
        <position position="84"/>
    </location>
    <ligand>
        <name>heme b</name>
        <dbReference type="ChEBI" id="CHEBI:60344"/>
        <label>b562</label>
    </ligand>
    <ligandPart>
        <name>Fe</name>
        <dbReference type="ChEBI" id="CHEBI:18248"/>
    </ligandPart>
</feature>
<evidence type="ECO:0000256" key="1">
    <source>
        <dbReference type="ARBA" id="ARBA00002566"/>
    </source>
</evidence>
<keyword evidence="9" id="KW-0999">Mitochondrion inner membrane</keyword>
<evidence type="ECO:0000256" key="18">
    <source>
        <dbReference type="PIRSR" id="PIRSR038885-2"/>
    </source>
</evidence>
<dbReference type="InterPro" id="IPR048259">
    <property type="entry name" value="Cytochrome_b_N_euk/bac"/>
</dbReference>
<keyword evidence="13" id="KW-0830">Ubiquinone</keyword>
<feature type="transmembrane region" description="Helical" evidence="19">
    <location>
        <begin position="179"/>
        <end position="201"/>
    </location>
</feature>
<gene>
    <name evidence="22" type="primary">CYTB</name>
</gene>
<comment type="cofactor">
    <cofactor evidence="18">
        <name>heme</name>
        <dbReference type="ChEBI" id="CHEBI:30413"/>
    </cofactor>
    <text evidence="18">Binds 2 heme groups non-covalently.</text>
</comment>
<dbReference type="EMBL" id="JN827125">
    <property type="protein sequence ID" value="AFB20027.1"/>
    <property type="molecule type" value="Genomic_DNA"/>
</dbReference>
<feature type="binding site" description="axial binding residue" evidence="18">
    <location>
        <position position="183"/>
    </location>
    <ligand>
        <name>heme b</name>
        <dbReference type="ChEBI" id="CHEBI:60344"/>
        <label>b562</label>
    </ligand>
    <ligandPart>
        <name>Fe</name>
        <dbReference type="ChEBI" id="CHEBI:18248"/>
    </ligandPart>
</feature>
<dbReference type="Gene3D" id="1.20.810.10">
    <property type="entry name" value="Cytochrome Bc1 Complex, Chain C"/>
    <property type="match status" value="1"/>
</dbReference>
<dbReference type="PANTHER" id="PTHR19271">
    <property type="entry name" value="CYTOCHROME B"/>
    <property type="match status" value="1"/>
</dbReference>
<organism evidence="22">
    <name type="scientific">Napothera epilepidota</name>
    <name type="common">eyebrowed wren-babbler</name>
    <dbReference type="NCBI Taxonomy" id="201358"/>
    <lineage>
        <taxon>Eukaryota</taxon>
        <taxon>Metazoa</taxon>
        <taxon>Chordata</taxon>
        <taxon>Craniata</taxon>
        <taxon>Vertebrata</taxon>
        <taxon>Euteleostomi</taxon>
        <taxon>Archelosauria</taxon>
        <taxon>Archosauria</taxon>
        <taxon>Dinosauria</taxon>
        <taxon>Saurischia</taxon>
        <taxon>Theropoda</taxon>
        <taxon>Coelurosauria</taxon>
        <taxon>Aves</taxon>
        <taxon>Neognathae</taxon>
        <taxon>Neoaves</taxon>
        <taxon>Telluraves</taxon>
        <taxon>Australaves</taxon>
        <taxon>Passeriformes</taxon>
        <taxon>Sylvioidea</taxon>
        <taxon>Timaliidae</taxon>
        <taxon>Napothera</taxon>
    </lineage>
</organism>
<evidence type="ECO:0000256" key="4">
    <source>
        <dbReference type="ARBA" id="ARBA00022448"/>
    </source>
</evidence>
<keyword evidence="11 19" id="KW-1133">Transmembrane helix</keyword>
<feature type="binding site" description="axial binding residue" evidence="18">
    <location>
        <position position="197"/>
    </location>
    <ligand>
        <name>heme b</name>
        <dbReference type="ChEBI" id="CHEBI:60344"/>
        <label>b566</label>
    </ligand>
    <ligandPart>
        <name>Fe</name>
        <dbReference type="ChEBI" id="CHEBI:18248"/>
    </ligandPart>
</feature>
<evidence type="ECO:0000256" key="13">
    <source>
        <dbReference type="ARBA" id="ARBA00023075"/>
    </source>
</evidence>
<dbReference type="GO" id="GO:0008121">
    <property type="term" value="F:quinol-cytochrome-c reductase activity"/>
    <property type="evidence" value="ECO:0007669"/>
    <property type="project" value="InterPro"/>
</dbReference>
<evidence type="ECO:0000256" key="3">
    <source>
        <dbReference type="ARBA" id="ARBA00013531"/>
    </source>
</evidence>
<dbReference type="PROSITE" id="PS51003">
    <property type="entry name" value="CYTB_CTER"/>
    <property type="match status" value="1"/>
</dbReference>
<evidence type="ECO:0000256" key="16">
    <source>
        <dbReference type="ARBA" id="ARBA00061233"/>
    </source>
</evidence>
<dbReference type="GO" id="GO:0046872">
    <property type="term" value="F:metal ion binding"/>
    <property type="evidence" value="ECO:0007669"/>
    <property type="project" value="UniProtKB-UniRule"/>
</dbReference>
<dbReference type="GO" id="GO:0016491">
    <property type="term" value="F:oxidoreductase activity"/>
    <property type="evidence" value="ECO:0007669"/>
    <property type="project" value="UniProtKB-UniRule"/>
</dbReference>
<evidence type="ECO:0000256" key="17">
    <source>
        <dbReference type="PIRSR" id="PIRSR038885-1"/>
    </source>
</evidence>
<evidence type="ECO:0000313" key="22">
    <source>
        <dbReference type="EMBL" id="AFB20027.1"/>
    </source>
</evidence>
<keyword evidence="15 19" id="KW-0472">Membrane</keyword>
<evidence type="ECO:0000256" key="12">
    <source>
        <dbReference type="ARBA" id="ARBA00023004"/>
    </source>
</evidence>
<dbReference type="InterPro" id="IPR030689">
    <property type="entry name" value="Cytochrome_b"/>
</dbReference>
<keyword evidence="14 19" id="KW-0496">Mitochondrion</keyword>
<keyword evidence="6 19" id="KW-0679">Respiratory chain</keyword>
<feature type="domain" description="Cytochrome b/b6 C-terminal region profile" evidence="21">
    <location>
        <begin position="211"/>
        <end position="380"/>
    </location>
</feature>
<keyword evidence="7 19" id="KW-0812">Transmembrane</keyword>
<feature type="domain" description="Cytochrome b/b6 N-terminal region profile" evidence="20">
    <location>
        <begin position="1"/>
        <end position="210"/>
    </location>
</feature>
<evidence type="ECO:0000259" key="21">
    <source>
        <dbReference type="PROSITE" id="PS51003"/>
    </source>
</evidence>
<protein>
    <recommendedName>
        <fullName evidence="3 19">Cytochrome b</fullName>
    </recommendedName>
</protein>
<evidence type="ECO:0000256" key="9">
    <source>
        <dbReference type="ARBA" id="ARBA00022792"/>
    </source>
</evidence>
<dbReference type="Pfam" id="PF00033">
    <property type="entry name" value="Cytochrome_B"/>
    <property type="match status" value="1"/>
</dbReference>
<sequence length="380" mass="42384">MALNLRKNHPLLKVINDSLIDLPTPSNISSWWNFGSLLGVCLITQIITGLLLSMHYTADTSLAFNSVAHMCRDVQFGWLIRNLHANGASFFFICIYFHIGRGIYYGSYLNKETWNVGVVLLLALMATAFVGYVLPWGQMSFWGATVITNLFSAIPYIGQTLVEWMWGGFSVDNPTLTRFFAIHFLLPFVIAGLTLVHLTLLHETGSNNPLGIPSDCDKIPFHPYYTTKDFLGFALMFIPLGALALFAPNLLGDPENFTPANPLATPPHIKPEWYFLFAYAILRSIPNKLGGVLALAASVLVLFLLPLLHTSKLRSMTFRPISQILFWTLVANLLILTWVGSQPVEHPFIIIGQLASFTYFAIILVLLPLAAILENKMLKL</sequence>
<keyword evidence="8 18" id="KW-0479">Metal-binding</keyword>
<keyword evidence="12 18" id="KW-0408">Iron</keyword>
<dbReference type="CDD" id="cd00284">
    <property type="entry name" value="Cytochrome_b_N"/>
    <property type="match status" value="1"/>
</dbReference>
<dbReference type="CDD" id="cd00290">
    <property type="entry name" value="cytochrome_b_C"/>
    <property type="match status" value="1"/>
</dbReference>
<comment type="subcellular location">
    <subcellularLocation>
        <location evidence="2">Mitochondrion inner membrane</location>
        <topology evidence="2">Multi-pass membrane protein</topology>
    </subcellularLocation>
</comment>
<evidence type="ECO:0000256" key="10">
    <source>
        <dbReference type="ARBA" id="ARBA00022982"/>
    </source>
</evidence>
<geneLocation type="mitochondrion" evidence="22"/>
<feature type="transmembrane region" description="Helical" evidence="19">
    <location>
        <begin position="114"/>
        <end position="134"/>
    </location>
</feature>
<dbReference type="InterPro" id="IPR005798">
    <property type="entry name" value="Cyt_b/b6_C"/>
</dbReference>
<dbReference type="GO" id="GO:0005743">
    <property type="term" value="C:mitochondrial inner membrane"/>
    <property type="evidence" value="ECO:0007669"/>
    <property type="project" value="UniProtKB-SubCell"/>
</dbReference>
<keyword evidence="4 19" id="KW-0813">Transport</keyword>
<dbReference type="AlphaFoldDB" id="H6VFW8"/>
<evidence type="ECO:0000256" key="5">
    <source>
        <dbReference type="ARBA" id="ARBA00022617"/>
    </source>
</evidence>
<feature type="transmembrane region" description="Helical" evidence="19">
    <location>
        <begin position="230"/>
        <end position="251"/>
    </location>
</feature>
<keyword evidence="10 19" id="KW-0249">Electron transport</keyword>
<evidence type="ECO:0000256" key="6">
    <source>
        <dbReference type="ARBA" id="ARBA00022660"/>
    </source>
</evidence>
<dbReference type="InterPro" id="IPR048260">
    <property type="entry name" value="Cytochrome_b_C_euk/bac"/>
</dbReference>
<feature type="transmembrane region" description="Helical" evidence="19">
    <location>
        <begin position="320"/>
        <end position="341"/>
    </location>
</feature>